<sequence length="112" mass="12217">MALSTWAGAAWADPPDITSVTAQRSAAMGWRFDVTLSHPDTGWDHYANGWQVELADGTVLGARELHHPHVDEQPFTRSLSSVMLPDGTRQVFIRAHCSKDDHSVAVAVEVAP</sequence>
<reference evidence="1 2" key="1">
    <citation type="submission" date="2018-05" db="EMBL/GenBank/DDBJ databases">
        <title>Oceanovita maritima gen. nov., sp. nov., a marine bacterium in the family Rhodobacteraceae isolated from surface seawater of Lundu port Xiamen, China.</title>
        <authorList>
            <person name="Hetharua B.H."/>
            <person name="Min D."/>
            <person name="Liao H."/>
            <person name="Tian Y."/>
        </authorList>
    </citation>
    <scope>NUCLEOTIDE SEQUENCE [LARGE SCALE GENOMIC DNA]</scope>
    <source>
        <strain evidence="1 2">FSX-11</strain>
    </source>
</reference>
<dbReference type="Proteomes" id="UP000248012">
    <property type="component" value="Unassembled WGS sequence"/>
</dbReference>
<gene>
    <name evidence="1" type="ORF">DI396_11730</name>
</gene>
<name>A0A2V4NLS7_9RHOB</name>
<evidence type="ECO:0000313" key="2">
    <source>
        <dbReference type="Proteomes" id="UP000248012"/>
    </source>
</evidence>
<dbReference type="AlphaFoldDB" id="A0A2V4NLS7"/>
<comment type="caution">
    <text evidence="1">The sequence shown here is derived from an EMBL/GenBank/DDBJ whole genome shotgun (WGS) entry which is preliminary data.</text>
</comment>
<dbReference type="OrthoDB" id="573055at2"/>
<evidence type="ECO:0000313" key="1">
    <source>
        <dbReference type="EMBL" id="PYC47277.1"/>
    </source>
</evidence>
<accession>A0A2V4NLS7</accession>
<keyword evidence="2" id="KW-1185">Reference proteome</keyword>
<proteinExistence type="predicted"/>
<protein>
    <submittedName>
        <fullName evidence="1">Uncharacterized protein</fullName>
    </submittedName>
</protein>
<organism evidence="1 2">
    <name type="scientific">Litorivita pollutaquae</name>
    <dbReference type="NCBI Taxonomy" id="2200892"/>
    <lineage>
        <taxon>Bacteria</taxon>
        <taxon>Pseudomonadati</taxon>
        <taxon>Pseudomonadota</taxon>
        <taxon>Alphaproteobacteria</taxon>
        <taxon>Rhodobacterales</taxon>
        <taxon>Paracoccaceae</taxon>
        <taxon>Litorivita</taxon>
    </lineage>
</organism>
<dbReference type="EMBL" id="QFVT01000007">
    <property type="protein sequence ID" value="PYC47277.1"/>
    <property type="molecule type" value="Genomic_DNA"/>
</dbReference>